<organism evidence="5 6">
    <name type="scientific">Corynebacterium evansiae</name>
    <dbReference type="NCBI Taxonomy" id="2913499"/>
    <lineage>
        <taxon>Bacteria</taxon>
        <taxon>Bacillati</taxon>
        <taxon>Actinomycetota</taxon>
        <taxon>Actinomycetes</taxon>
        <taxon>Mycobacteriales</taxon>
        <taxon>Corynebacteriaceae</taxon>
        <taxon>Corynebacterium</taxon>
    </lineage>
</organism>
<dbReference type="AlphaFoldDB" id="A0A9X3LPE8"/>
<dbReference type="Gene3D" id="3.40.50.1820">
    <property type="entry name" value="alpha/beta hydrolase"/>
    <property type="match status" value="1"/>
</dbReference>
<feature type="domain" description="Carboxylesterase type B" evidence="4">
    <location>
        <begin position="15"/>
        <end position="236"/>
    </location>
</feature>
<dbReference type="EC" id="3.1.1.-" evidence="3"/>
<dbReference type="Pfam" id="PF00135">
    <property type="entry name" value="COesterase"/>
    <property type="match status" value="1"/>
</dbReference>
<evidence type="ECO:0000256" key="2">
    <source>
        <dbReference type="ARBA" id="ARBA00022801"/>
    </source>
</evidence>
<name>A0A9X3LPE8_9CORY</name>
<evidence type="ECO:0000313" key="5">
    <source>
        <dbReference type="EMBL" id="MCZ9289778.1"/>
    </source>
</evidence>
<dbReference type="InterPro" id="IPR029058">
    <property type="entry name" value="AB_hydrolase_fold"/>
</dbReference>
<keyword evidence="2 3" id="KW-0378">Hydrolase</keyword>
<proteinExistence type="inferred from homology"/>
<dbReference type="PANTHER" id="PTHR11559">
    <property type="entry name" value="CARBOXYLESTERASE"/>
    <property type="match status" value="1"/>
</dbReference>
<dbReference type="EMBL" id="JAKMUT010000004">
    <property type="protein sequence ID" value="MCZ9289778.1"/>
    <property type="molecule type" value="Genomic_DNA"/>
</dbReference>
<gene>
    <name evidence="5" type="ORF">L8V00_06110</name>
</gene>
<dbReference type="InterPro" id="IPR002018">
    <property type="entry name" value="CarbesteraseB"/>
</dbReference>
<evidence type="ECO:0000313" key="6">
    <source>
        <dbReference type="Proteomes" id="UP001146469"/>
    </source>
</evidence>
<dbReference type="InterPro" id="IPR019826">
    <property type="entry name" value="Carboxylesterase_B_AS"/>
</dbReference>
<dbReference type="InterPro" id="IPR050309">
    <property type="entry name" value="Type-B_Carboxylest/Lipase"/>
</dbReference>
<protein>
    <recommendedName>
        <fullName evidence="3">Carboxylic ester hydrolase</fullName>
        <ecNumber evidence="3">3.1.1.-</ecNumber>
    </recommendedName>
</protein>
<dbReference type="Proteomes" id="UP001146469">
    <property type="component" value="Unassembled WGS sequence"/>
</dbReference>
<dbReference type="GO" id="GO:0016787">
    <property type="term" value="F:hydrolase activity"/>
    <property type="evidence" value="ECO:0007669"/>
    <property type="project" value="UniProtKB-KW"/>
</dbReference>
<evidence type="ECO:0000259" key="4">
    <source>
        <dbReference type="Pfam" id="PF00135"/>
    </source>
</evidence>
<reference evidence="5" key="1">
    <citation type="submission" date="2022-02" db="EMBL/GenBank/DDBJ databases">
        <title>Corynebacterium sp. from urogenital microbiome.</title>
        <authorList>
            <person name="Cappelli E.A."/>
            <person name="Ribeiro T.G."/>
            <person name="Peixe L."/>
        </authorList>
    </citation>
    <scope>NUCLEOTIDE SEQUENCE</scope>
    <source>
        <strain evidence="5">C8Ua_174</strain>
    </source>
</reference>
<keyword evidence="6" id="KW-1185">Reference proteome</keyword>
<dbReference type="SUPFAM" id="SSF53474">
    <property type="entry name" value="alpha/beta-Hydrolases"/>
    <property type="match status" value="1"/>
</dbReference>
<accession>A0A9X3LPE8</accession>
<comment type="similarity">
    <text evidence="1 3">Belongs to the type-B carboxylesterase/lipase family.</text>
</comment>
<dbReference type="RefSeq" id="WP_269944513.1">
    <property type="nucleotide sequence ID" value="NZ_JAKMUT010000004.1"/>
</dbReference>
<comment type="caution">
    <text evidence="5">The sequence shown here is derived from an EMBL/GenBank/DDBJ whole genome shotgun (WGS) entry which is preliminary data.</text>
</comment>
<evidence type="ECO:0000256" key="3">
    <source>
        <dbReference type="RuleBase" id="RU361235"/>
    </source>
</evidence>
<dbReference type="PROSITE" id="PS00122">
    <property type="entry name" value="CARBOXYLESTERASE_B_1"/>
    <property type="match status" value="1"/>
</dbReference>
<evidence type="ECO:0000256" key="1">
    <source>
        <dbReference type="ARBA" id="ARBA00005964"/>
    </source>
</evidence>
<sequence length="493" mass="54967">MIPYSIPEAKDYVDVAINQGRSRGFLRGSVLRFESIPYASGERFAPPSPAVPFRFFFGDPSTATHRQSLSITCPVDAPPSIIESDFHPKAKSGSGSIPTASTKSGAPVIVFIHGGRYEEGFADELWYQGVRFAEEGFVYVSLNYRYRLEGFLPLLDEDHPADVDASADPNTEPEYFRGAEDIVAALRWVRDNIAAFGGDPEQVTLMGQSAGGALTAWTLCNPRTEGLVHRAVILSPGFPREGWPSREHVARAVLGGPLTSKHLSSLSPEQLQRAYRRYARFYGSDCAVGPYPFRPSEMRDVPLLIGTLREEFTKMPFARAIDKRLGSKNPLVRQAAKALGRYAEWKLGARVRWASENPIGMAIGDSAIKRWAVAIMEEKRDTSWAYEFHGSQSAWHCADLPLVFDALTVAPKTVKYFCGESAAERLQPLATEFHGIVSRFARGEDPEWPPYGSRRMVRRFDTDASARGEVTREVAEDAYQQIREDYPELYPSR</sequence>